<dbReference type="RefSeq" id="WP_242948341.1">
    <property type="nucleotide sequence ID" value="NZ_FOKI01000008.1"/>
</dbReference>
<organism evidence="1 2">
    <name type="scientific">Clostridium frigidicarnis</name>
    <dbReference type="NCBI Taxonomy" id="84698"/>
    <lineage>
        <taxon>Bacteria</taxon>
        <taxon>Bacillati</taxon>
        <taxon>Bacillota</taxon>
        <taxon>Clostridia</taxon>
        <taxon>Eubacteriales</taxon>
        <taxon>Clostridiaceae</taxon>
        <taxon>Clostridium</taxon>
    </lineage>
</organism>
<accession>A0A1I0XJC0</accession>
<protein>
    <submittedName>
        <fullName evidence="1">Predicted secreted protein</fullName>
    </submittedName>
</protein>
<sequence length="187" mass="21659">MKKRIVFVSHCMLNSFSKVKNESKLRSEEYIKNKNKFLAYLIEEEIGIIQLPCPEFTLYGLKRWGHVKDQFDTPFFRNHCRLILMPFIDEMEEYLKQYDVIGIIGIDGSPSCGVNKTCIGHWGGELSNNDKLQSVIGSIKEDNTSGVFIEEFKKLLNERNISVPFEGYLPSSIENLYKFCTRVDVEN</sequence>
<dbReference type="STRING" id="84698.SAMN04488528_100898"/>
<dbReference type="AlphaFoldDB" id="A0A1I0XJC0"/>
<proteinExistence type="predicted"/>
<evidence type="ECO:0000313" key="1">
    <source>
        <dbReference type="EMBL" id="SFB00053.1"/>
    </source>
</evidence>
<dbReference type="NCBIfam" id="NF045597">
    <property type="entry name" value="TudS_rel_CD3072"/>
    <property type="match status" value="1"/>
</dbReference>
<reference evidence="1 2" key="1">
    <citation type="submission" date="2016-10" db="EMBL/GenBank/DDBJ databases">
        <authorList>
            <person name="de Groot N.N."/>
        </authorList>
    </citation>
    <scope>NUCLEOTIDE SEQUENCE [LARGE SCALE GENOMIC DNA]</scope>
    <source>
        <strain evidence="1 2">DSM 12271</strain>
    </source>
</reference>
<dbReference type="EMBL" id="FOKI01000008">
    <property type="protein sequence ID" value="SFB00053.1"/>
    <property type="molecule type" value="Genomic_DNA"/>
</dbReference>
<name>A0A1I0XJC0_9CLOT</name>
<evidence type="ECO:0000313" key="2">
    <source>
        <dbReference type="Proteomes" id="UP000198619"/>
    </source>
</evidence>
<dbReference type="InterPro" id="IPR054648">
    <property type="entry name" value="TudS-rel"/>
</dbReference>
<dbReference type="Proteomes" id="UP000198619">
    <property type="component" value="Unassembled WGS sequence"/>
</dbReference>
<keyword evidence="2" id="KW-1185">Reference proteome</keyword>
<gene>
    <name evidence="1" type="ORF">SAMN04488528_100898</name>
</gene>